<dbReference type="PROSITE" id="PS00211">
    <property type="entry name" value="ABC_TRANSPORTER_1"/>
    <property type="match status" value="1"/>
</dbReference>
<dbReference type="EMBL" id="CP016379">
    <property type="protein sequence ID" value="AZR74356.1"/>
    <property type="molecule type" value="Genomic_DNA"/>
</dbReference>
<dbReference type="OrthoDB" id="9804819at2"/>
<dbReference type="AlphaFoldDB" id="A0A3S9T163"/>
<dbReference type="Pfam" id="PF00005">
    <property type="entry name" value="ABC_tran"/>
    <property type="match status" value="1"/>
</dbReference>
<keyword evidence="1" id="KW-0813">Transport</keyword>
<evidence type="ECO:0000313" key="5">
    <source>
        <dbReference type="EMBL" id="AZR74356.1"/>
    </source>
</evidence>
<dbReference type="GO" id="GO:0005524">
    <property type="term" value="F:ATP binding"/>
    <property type="evidence" value="ECO:0007669"/>
    <property type="project" value="UniProtKB-KW"/>
</dbReference>
<feature type="domain" description="ABC transporter" evidence="4">
    <location>
        <begin position="1"/>
        <end position="241"/>
    </location>
</feature>
<dbReference type="InterPro" id="IPR027417">
    <property type="entry name" value="P-loop_NTPase"/>
</dbReference>
<keyword evidence="2" id="KW-0547">Nucleotide-binding</keyword>
<dbReference type="InterPro" id="IPR003593">
    <property type="entry name" value="AAA+_ATPase"/>
</dbReference>
<dbReference type="PANTHER" id="PTHR42939">
    <property type="entry name" value="ABC TRANSPORTER ATP-BINDING PROTEIN ALBC-RELATED"/>
    <property type="match status" value="1"/>
</dbReference>
<evidence type="ECO:0000259" key="4">
    <source>
        <dbReference type="PROSITE" id="PS50893"/>
    </source>
</evidence>
<accession>A0A3S9T163</accession>
<dbReference type="KEGG" id="aft:BBF96_13740"/>
<sequence length="290" mass="34112">MKNSVISKTTKSILTVKNLCKKYDTFYLDNIGFELEEGTITGFIGRNGAGKSTTIKLILNIIKFDKGEVFYRGEKFCDKRIDIKRKIGYVGEHQNFYENIKIKNIYKFVKGVYKESWNDEKFKYYINSVFDIDLNKKMKELSKGMKTKFLIALALSHEPELLLLDEPTSGLDPLIREEVLEVLYDCAKKQNMTIFFSSHITEDIEKIAERIIYIDNGKILLDCKKKEIHVRYKKINIEQLDKEAFQELKSIGVINKDYILFDVQNVKKDILNKYKTEKIMLDEMLIYLRR</sequence>
<evidence type="ECO:0000313" key="6">
    <source>
        <dbReference type="Proteomes" id="UP000267250"/>
    </source>
</evidence>
<dbReference type="GO" id="GO:0016887">
    <property type="term" value="F:ATP hydrolysis activity"/>
    <property type="evidence" value="ECO:0007669"/>
    <property type="project" value="InterPro"/>
</dbReference>
<evidence type="ECO:0000256" key="2">
    <source>
        <dbReference type="ARBA" id="ARBA00022741"/>
    </source>
</evidence>
<dbReference type="InterPro" id="IPR017871">
    <property type="entry name" value="ABC_transporter-like_CS"/>
</dbReference>
<dbReference type="InterPro" id="IPR051782">
    <property type="entry name" value="ABC_Transporter_VariousFunc"/>
</dbReference>
<dbReference type="SMART" id="SM00382">
    <property type="entry name" value="AAA"/>
    <property type="match status" value="1"/>
</dbReference>
<keyword evidence="6" id="KW-1185">Reference proteome</keyword>
<dbReference type="SUPFAM" id="SSF52540">
    <property type="entry name" value="P-loop containing nucleoside triphosphate hydrolases"/>
    <property type="match status" value="1"/>
</dbReference>
<name>A0A3S9T163_9FIRM</name>
<dbReference type="CDD" id="cd03230">
    <property type="entry name" value="ABC_DR_subfamily_A"/>
    <property type="match status" value="1"/>
</dbReference>
<dbReference type="InterPro" id="IPR003439">
    <property type="entry name" value="ABC_transporter-like_ATP-bd"/>
</dbReference>
<dbReference type="PANTHER" id="PTHR42939:SF3">
    <property type="entry name" value="ABC TRANSPORTER ATP-BINDING COMPONENT"/>
    <property type="match status" value="1"/>
</dbReference>
<evidence type="ECO:0000256" key="3">
    <source>
        <dbReference type="ARBA" id="ARBA00022840"/>
    </source>
</evidence>
<proteinExistence type="predicted"/>
<reference evidence="5 6" key="1">
    <citation type="submission" date="2016-07" db="EMBL/GenBank/DDBJ databases">
        <title>Genome and transcriptome analysis of iron-reducing fermentative bacteria Anoxybacter fermentans.</title>
        <authorList>
            <person name="Zeng X."/>
            <person name="Shao Z."/>
        </authorList>
    </citation>
    <scope>NUCLEOTIDE SEQUENCE [LARGE SCALE GENOMIC DNA]</scope>
    <source>
        <strain evidence="5 6">DY22613</strain>
    </source>
</reference>
<dbReference type="Proteomes" id="UP000267250">
    <property type="component" value="Chromosome"/>
</dbReference>
<keyword evidence="3" id="KW-0067">ATP-binding</keyword>
<gene>
    <name evidence="5" type="ORF">BBF96_13740</name>
</gene>
<dbReference type="RefSeq" id="WP_127017710.1">
    <property type="nucleotide sequence ID" value="NZ_CP016379.1"/>
</dbReference>
<dbReference type="Gene3D" id="3.40.50.300">
    <property type="entry name" value="P-loop containing nucleotide triphosphate hydrolases"/>
    <property type="match status" value="1"/>
</dbReference>
<organism evidence="5 6">
    <name type="scientific">Anoxybacter fermentans</name>
    <dbReference type="NCBI Taxonomy" id="1323375"/>
    <lineage>
        <taxon>Bacteria</taxon>
        <taxon>Bacillati</taxon>
        <taxon>Bacillota</taxon>
        <taxon>Clostridia</taxon>
        <taxon>Halanaerobiales</taxon>
        <taxon>Anoxybacter</taxon>
    </lineage>
</organism>
<evidence type="ECO:0000256" key="1">
    <source>
        <dbReference type="ARBA" id="ARBA00022448"/>
    </source>
</evidence>
<protein>
    <recommendedName>
        <fullName evidence="4">ABC transporter domain-containing protein</fullName>
    </recommendedName>
</protein>
<dbReference type="PROSITE" id="PS50893">
    <property type="entry name" value="ABC_TRANSPORTER_2"/>
    <property type="match status" value="1"/>
</dbReference>